<reference evidence="2 3" key="1">
    <citation type="submission" date="2023-02" db="EMBL/GenBank/DDBJ databases">
        <title>LHISI_Scaffold_Assembly.</title>
        <authorList>
            <person name="Stuart O.P."/>
            <person name="Cleave R."/>
            <person name="Magrath M.J.L."/>
            <person name="Mikheyev A.S."/>
        </authorList>
    </citation>
    <scope>NUCLEOTIDE SEQUENCE [LARGE SCALE GENOMIC DNA]</scope>
    <source>
        <strain evidence="2">Daus_M_001</strain>
        <tissue evidence="2">Leg muscle</tissue>
    </source>
</reference>
<sequence>MRVVEVSMEQRRNGGWGKREIPEKTRQPTASSGTIPTYENPEPRGRHLGEYRHTHAQNCALTAQSVGNWTTVVRGGAEAGLTSQRIKQVAERLACSPPTKAIRVQSPAWSPDFRKWESRRTMPLINGSSQGSPVSPSPSCRRRSIFTSITLIGSQDLAVKNRPNTGKIREFNDLQARLHGVMCNRTDIDCPLVETWSIRGFILGQAIIQNTTLESSLRVDLFAKNRWPYPSVMDAVKYRVVAGVVWTNMTMVSSNTDINRTGVLTVVNKAEHSPSTQSPPGSPANKYLSQNVAANQTQGQSLTLPIKMTGTPTLKEPPHAHVYSPTVDKTKGRGKREIPEKTRRLAASSGTILTCDDLGVSRQGIEPGEQADRSATRPPRTISKMNSRKCPVYICIPRTCFPENCPALCTNTSPPTPLLYLIL</sequence>
<dbReference type="EMBL" id="JARBHB010000011">
    <property type="protein sequence ID" value="KAJ8872251.1"/>
    <property type="molecule type" value="Genomic_DNA"/>
</dbReference>
<organism evidence="2 3">
    <name type="scientific">Dryococelus australis</name>
    <dbReference type="NCBI Taxonomy" id="614101"/>
    <lineage>
        <taxon>Eukaryota</taxon>
        <taxon>Metazoa</taxon>
        <taxon>Ecdysozoa</taxon>
        <taxon>Arthropoda</taxon>
        <taxon>Hexapoda</taxon>
        <taxon>Insecta</taxon>
        <taxon>Pterygota</taxon>
        <taxon>Neoptera</taxon>
        <taxon>Polyneoptera</taxon>
        <taxon>Phasmatodea</taxon>
        <taxon>Verophasmatodea</taxon>
        <taxon>Anareolatae</taxon>
        <taxon>Phasmatidae</taxon>
        <taxon>Eurycanthinae</taxon>
        <taxon>Dryococelus</taxon>
    </lineage>
</organism>
<feature type="region of interest" description="Disordered" evidence="1">
    <location>
        <begin position="312"/>
        <end position="337"/>
    </location>
</feature>
<comment type="caution">
    <text evidence="2">The sequence shown here is derived from an EMBL/GenBank/DDBJ whole genome shotgun (WGS) entry which is preliminary data.</text>
</comment>
<keyword evidence="3" id="KW-1185">Reference proteome</keyword>
<dbReference type="Proteomes" id="UP001159363">
    <property type="component" value="Chromosome 10"/>
</dbReference>
<evidence type="ECO:0000313" key="3">
    <source>
        <dbReference type="Proteomes" id="UP001159363"/>
    </source>
</evidence>
<feature type="compositionally biased region" description="Basic and acidic residues" evidence="1">
    <location>
        <begin position="8"/>
        <end position="26"/>
    </location>
</feature>
<feature type="compositionally biased region" description="Polar residues" evidence="1">
    <location>
        <begin position="27"/>
        <end position="37"/>
    </location>
</feature>
<proteinExistence type="predicted"/>
<name>A0ABQ9GJQ3_9NEOP</name>
<feature type="compositionally biased region" description="Basic and acidic residues" evidence="1">
    <location>
        <begin position="328"/>
        <end position="337"/>
    </location>
</feature>
<evidence type="ECO:0000256" key="1">
    <source>
        <dbReference type="SAM" id="MobiDB-lite"/>
    </source>
</evidence>
<feature type="region of interest" description="Disordered" evidence="1">
    <location>
        <begin position="362"/>
        <end position="382"/>
    </location>
</feature>
<protein>
    <submittedName>
        <fullName evidence="2">Uncharacterized protein</fullName>
    </submittedName>
</protein>
<gene>
    <name evidence="2" type="ORF">PR048_025853</name>
</gene>
<feature type="region of interest" description="Disordered" evidence="1">
    <location>
        <begin position="1"/>
        <end position="43"/>
    </location>
</feature>
<evidence type="ECO:0000313" key="2">
    <source>
        <dbReference type="EMBL" id="KAJ8872251.1"/>
    </source>
</evidence>
<accession>A0ABQ9GJQ3</accession>